<dbReference type="EMBL" id="JACHKF010000001">
    <property type="protein sequence ID" value="MBB6569110.1"/>
    <property type="molecule type" value="Genomic_DNA"/>
</dbReference>
<keyword evidence="1" id="KW-0812">Transmembrane</keyword>
<name>A0A7Y4KYJ2_9ACTN</name>
<feature type="transmembrane region" description="Helical" evidence="1">
    <location>
        <begin position="12"/>
        <end position="31"/>
    </location>
</feature>
<reference evidence="2 5" key="2">
    <citation type="submission" date="2020-08" db="EMBL/GenBank/DDBJ databases">
        <title>Sequencing the genomes of 1000 actinobacteria strains.</title>
        <authorList>
            <person name="Klenk H.-P."/>
        </authorList>
    </citation>
    <scope>NUCLEOTIDE SEQUENCE [LARGE SCALE GENOMIC DNA]</scope>
    <source>
        <strain evidence="2 5">DSM 15626</strain>
    </source>
</reference>
<evidence type="ECO:0000313" key="3">
    <source>
        <dbReference type="EMBL" id="NOL41047.1"/>
    </source>
</evidence>
<gene>
    <name evidence="2" type="ORF">HNR71_004747</name>
    <name evidence="3" type="ORF">HPO96_12415</name>
</gene>
<sequence>MENLRKHADRRAVSIALLLAAVVILAVGRFIQFDDTSGFGFEKWNRPLGYVAALVAIGAVAVAAPEVKARLWFGVALLVLGGWLVVMQATSDGFRFVWSVSDGELGILWFFLLLLGVVMVLTAAAALTGGRWMLRVAAYLVATVALCLIAFNLGLGYYGSDCAEGESECLSWLGGVWWAVLTLAGCAVLAIGSEVVLWRRRSSVKELVG</sequence>
<keyword evidence="1" id="KW-0472">Membrane</keyword>
<dbReference type="Proteomes" id="UP000534306">
    <property type="component" value="Unassembled WGS sequence"/>
</dbReference>
<comment type="caution">
    <text evidence="3">The sequence shown here is derived from an EMBL/GenBank/DDBJ whole genome shotgun (WGS) entry which is preliminary data.</text>
</comment>
<feature type="transmembrane region" description="Helical" evidence="1">
    <location>
        <begin position="107"/>
        <end position="129"/>
    </location>
</feature>
<feature type="transmembrane region" description="Helical" evidence="1">
    <location>
        <begin position="136"/>
        <end position="155"/>
    </location>
</feature>
<keyword evidence="1" id="KW-1133">Transmembrane helix</keyword>
<accession>A0A7Y4KYJ2</accession>
<proteinExistence type="predicted"/>
<evidence type="ECO:0000256" key="1">
    <source>
        <dbReference type="SAM" id="Phobius"/>
    </source>
</evidence>
<feature type="transmembrane region" description="Helical" evidence="1">
    <location>
        <begin position="47"/>
        <end position="64"/>
    </location>
</feature>
<evidence type="ECO:0000313" key="5">
    <source>
        <dbReference type="Proteomes" id="UP000553957"/>
    </source>
</evidence>
<evidence type="ECO:0000313" key="4">
    <source>
        <dbReference type="Proteomes" id="UP000534306"/>
    </source>
</evidence>
<feature type="transmembrane region" description="Helical" evidence="1">
    <location>
        <begin position="71"/>
        <end position="87"/>
    </location>
</feature>
<dbReference type="AlphaFoldDB" id="A0A7Y4KYJ2"/>
<organism evidence="3 4">
    <name type="scientific">Kribbella sandramycini</name>
    <dbReference type="NCBI Taxonomy" id="60450"/>
    <lineage>
        <taxon>Bacteria</taxon>
        <taxon>Bacillati</taxon>
        <taxon>Actinomycetota</taxon>
        <taxon>Actinomycetes</taxon>
        <taxon>Propionibacteriales</taxon>
        <taxon>Kribbellaceae</taxon>
        <taxon>Kribbella</taxon>
    </lineage>
</organism>
<evidence type="ECO:0000313" key="2">
    <source>
        <dbReference type="EMBL" id="MBB6569110.1"/>
    </source>
</evidence>
<keyword evidence="4" id="KW-1185">Reference proteome</keyword>
<dbReference type="EMBL" id="JABJRC010000002">
    <property type="protein sequence ID" value="NOL41047.1"/>
    <property type="molecule type" value="Genomic_DNA"/>
</dbReference>
<dbReference type="Proteomes" id="UP000553957">
    <property type="component" value="Unassembled WGS sequence"/>
</dbReference>
<feature type="transmembrane region" description="Helical" evidence="1">
    <location>
        <begin position="175"/>
        <end position="197"/>
    </location>
</feature>
<protein>
    <submittedName>
        <fullName evidence="3">Uncharacterized protein</fullName>
    </submittedName>
</protein>
<reference evidence="3 4" key="1">
    <citation type="submission" date="2020-05" db="EMBL/GenBank/DDBJ databases">
        <title>Genome sequence of Kribbella sandramycini ATCC 39419.</title>
        <authorList>
            <person name="Maclea K.S."/>
            <person name="Fair J.L."/>
        </authorList>
    </citation>
    <scope>NUCLEOTIDE SEQUENCE [LARGE SCALE GENOMIC DNA]</scope>
    <source>
        <strain evidence="3 4">ATCC 39419</strain>
    </source>
</reference>
<dbReference type="RefSeq" id="WP_171673501.1">
    <property type="nucleotide sequence ID" value="NZ_BAAAGT010000013.1"/>
</dbReference>